<dbReference type="SUPFAM" id="SSF51126">
    <property type="entry name" value="Pectin lyase-like"/>
    <property type="match status" value="2"/>
</dbReference>
<dbReference type="InterPro" id="IPR012334">
    <property type="entry name" value="Pectin_lyas_fold"/>
</dbReference>
<dbReference type="Proteomes" id="UP000285317">
    <property type="component" value="Chromosome"/>
</dbReference>
<dbReference type="KEGG" id="rfs:C1I64_04780"/>
<evidence type="ECO:0000313" key="3">
    <source>
        <dbReference type="Proteomes" id="UP000285317"/>
    </source>
</evidence>
<evidence type="ECO:0000313" key="2">
    <source>
        <dbReference type="EMBL" id="AZZ51423.1"/>
    </source>
</evidence>
<name>A0A3T0SYL7_9MICO</name>
<evidence type="ECO:0008006" key="4">
    <source>
        <dbReference type="Google" id="ProtNLM"/>
    </source>
</evidence>
<gene>
    <name evidence="2" type="ORF">C1I64_04780</name>
</gene>
<dbReference type="InterPro" id="IPR011050">
    <property type="entry name" value="Pectin_lyase_fold/virulence"/>
</dbReference>
<proteinExistence type="predicted"/>
<dbReference type="AlphaFoldDB" id="A0A3T0SYL7"/>
<feature type="region of interest" description="Disordered" evidence="1">
    <location>
        <begin position="670"/>
        <end position="694"/>
    </location>
</feature>
<organism evidence="2 3">
    <name type="scientific">Rathayibacter festucae DSM 15932</name>
    <dbReference type="NCBI Taxonomy" id="1328866"/>
    <lineage>
        <taxon>Bacteria</taxon>
        <taxon>Bacillati</taxon>
        <taxon>Actinomycetota</taxon>
        <taxon>Actinomycetes</taxon>
        <taxon>Micrococcales</taxon>
        <taxon>Microbacteriaceae</taxon>
        <taxon>Rathayibacter</taxon>
    </lineage>
</organism>
<dbReference type="EMBL" id="CP028137">
    <property type="protein sequence ID" value="AZZ51423.1"/>
    <property type="molecule type" value="Genomic_DNA"/>
</dbReference>
<evidence type="ECO:0000256" key="1">
    <source>
        <dbReference type="SAM" id="MobiDB-lite"/>
    </source>
</evidence>
<dbReference type="Gene3D" id="2.160.20.10">
    <property type="entry name" value="Single-stranded right-handed beta-helix, Pectin lyase-like"/>
    <property type="match status" value="1"/>
</dbReference>
<sequence length="916" mass="93390">MNFTVAPGDGFLFAPDMPVTLAPYGKDPSSDNAEIARITSVSGDNVVLARGTEGSLPKIVQVGWVIAGTVTAGTLEAIEDAVLTKADQTYVDELVDGLDLRGDVRTVAGRTGNVVLSKADVGLNLVDNTSDAAKPVSAATQTALNAKYNASNPAGYVDAFQAGASAPVQSVAGKQGAVTLAKGDVGLGNVDNTSDASKPVSAATSSALALKAPLASPAFTGTPTGITKAHVGLGSVDNTTDAAKPVSTAQATAINLVSTRLRTVTATVGPSGSDYPRASYAHMSAAINAAITAVNSAGGGVVQVRGQWLAADLTGAISMRSNVWLRGEGYGTVLQMGGGGGRTINLSGITNARISDLRIDGSQMASSDGSIIVSNCDNISIDNLWSLDNLGPAIKLVASGGGTYGKITIDRCTLTSGGYGDTIFGGPSDASSVLSEVTITRCFIRQGQLGIFNSRSAINTVAMHKNLIQGNTVEGNITAGGEKIPHYHTSIVGNIVSAAQNSIGANITVFCDSNAGETDESKYINIVSNQVIGGRVYVQGQDIPLYQTSRVIVVGNNIEGIKDAGTDSNRGLEFQYLRDVVVSDNIVDGSARGVFLYACDSVSFNNNKVLNCDTNLYLSAGAGASTNLTYFNNTGMDNSAVTVPDDAYGSGWNGSLEVPTKNAIYDRIESSSSAPTGSAGGDLGGTYPNPTTPTAVHLTGSETITGVKSFSVPPSLTGLNDANGLPIFSTPGVASAVNYLSLSNAGAGGYPTLLPLGTDTNIGITLRTKGNGSFIFRPGTDSITAVQYKNAANVTMASIDSTNQRFAIGMSAAPTSTLQSGGSFATAVSASALTSATTMTGTQCSVELNTTATQTLPALATCQGRMYEFVNINAAAATIKGNGTELIGNVTTANTYTLPSGSAVTLKAFPSAWRVV</sequence>
<accession>A0A3T0SYL7</accession>
<protein>
    <recommendedName>
        <fullName evidence="4">Right handed beta helix domain-containing protein</fullName>
    </recommendedName>
</protein>
<reference evidence="2 3" key="1">
    <citation type="submission" date="2018-03" db="EMBL/GenBank/DDBJ databases">
        <title>Bacteriophage NCPPB3778 and a type I-E CRISPR drive the evolution of the US Biological Select Agent, Rathayibacter toxicus.</title>
        <authorList>
            <person name="Davis E.W.II."/>
            <person name="Tabima J.F."/>
            <person name="Weisberg A.J."/>
            <person name="Dantas Lopes L."/>
            <person name="Wiseman M.S."/>
            <person name="Wiseman M.S."/>
            <person name="Pupko T."/>
            <person name="Belcher M.S."/>
            <person name="Sechler A.J."/>
            <person name="Tancos M.A."/>
            <person name="Schroeder B.K."/>
            <person name="Murray T.D."/>
            <person name="Luster D.G."/>
            <person name="Schneider W.L."/>
            <person name="Rogers E."/>
            <person name="Andreote F.D."/>
            <person name="Grunwald N.J."/>
            <person name="Putnam M.L."/>
            <person name="Chang J.H."/>
        </authorList>
    </citation>
    <scope>NUCLEOTIDE SEQUENCE [LARGE SCALE GENOMIC DNA]</scope>
    <source>
        <strain evidence="2 3">DSM 15932</strain>
    </source>
</reference>